<protein>
    <submittedName>
        <fullName evidence="1">Uncharacterized protein</fullName>
    </submittedName>
</protein>
<dbReference type="RefSeq" id="WP_204467360.1">
    <property type="nucleotide sequence ID" value="NZ_JAFBCV010000011.1"/>
</dbReference>
<gene>
    <name evidence="1" type="ORF">JOC54_003258</name>
</gene>
<comment type="caution">
    <text evidence="1">The sequence shown here is derived from an EMBL/GenBank/DDBJ whole genome shotgun (WGS) entry which is preliminary data.</text>
</comment>
<accession>A0ABS2SWR9</accession>
<name>A0ABS2SWR9_9BACI</name>
<evidence type="ECO:0000313" key="1">
    <source>
        <dbReference type="EMBL" id="MBM7839978.1"/>
    </source>
</evidence>
<organism evidence="1 2">
    <name type="scientific">Shouchella xiaoxiensis</name>
    <dbReference type="NCBI Taxonomy" id="766895"/>
    <lineage>
        <taxon>Bacteria</taxon>
        <taxon>Bacillati</taxon>
        <taxon>Bacillota</taxon>
        <taxon>Bacilli</taxon>
        <taxon>Bacillales</taxon>
        <taxon>Bacillaceae</taxon>
        <taxon>Shouchella</taxon>
    </lineage>
</organism>
<keyword evidence="2" id="KW-1185">Reference proteome</keyword>
<sequence>MAERILATLQENGHDWFSKWNLQGYIPMDSGVLLYVAAGNEQRVVVSVHHSEKDFYDLELLRNNDKFDRIVLGGKYNVSKEQLAQSIDELLNVYH</sequence>
<dbReference type="Proteomes" id="UP001179280">
    <property type="component" value="Unassembled WGS sequence"/>
</dbReference>
<evidence type="ECO:0000313" key="2">
    <source>
        <dbReference type="Proteomes" id="UP001179280"/>
    </source>
</evidence>
<proteinExistence type="predicted"/>
<reference evidence="1" key="1">
    <citation type="submission" date="2021-01" db="EMBL/GenBank/DDBJ databases">
        <title>Genomic Encyclopedia of Type Strains, Phase IV (KMG-IV): sequencing the most valuable type-strain genomes for metagenomic binning, comparative biology and taxonomic classification.</title>
        <authorList>
            <person name="Goeker M."/>
        </authorList>
    </citation>
    <scope>NUCLEOTIDE SEQUENCE</scope>
    <source>
        <strain evidence="1">DSM 21943</strain>
    </source>
</reference>
<dbReference type="EMBL" id="JAFBCV010000011">
    <property type="protein sequence ID" value="MBM7839978.1"/>
    <property type="molecule type" value="Genomic_DNA"/>
</dbReference>